<accession>A0A195E5E8</accession>
<evidence type="ECO:0000313" key="2">
    <source>
        <dbReference type="Proteomes" id="UP000078492"/>
    </source>
</evidence>
<reference evidence="1 2" key="1">
    <citation type="submission" date="2015-09" db="EMBL/GenBank/DDBJ databases">
        <title>Trachymyrmex cornetzi WGS genome.</title>
        <authorList>
            <person name="Nygaard S."/>
            <person name="Hu H."/>
            <person name="Boomsma J."/>
            <person name="Zhang G."/>
        </authorList>
    </citation>
    <scope>NUCLEOTIDE SEQUENCE [LARGE SCALE GENOMIC DNA]</scope>
    <source>
        <strain evidence="1">Tcor2-1</strain>
        <tissue evidence="1">Whole body</tissue>
    </source>
</reference>
<protein>
    <submittedName>
        <fullName evidence="1">Uncharacterized protein</fullName>
    </submittedName>
</protein>
<dbReference type="EMBL" id="KQ979609">
    <property type="protein sequence ID" value="KYN20127.1"/>
    <property type="molecule type" value="Genomic_DNA"/>
</dbReference>
<evidence type="ECO:0000313" key="1">
    <source>
        <dbReference type="EMBL" id="KYN20127.1"/>
    </source>
</evidence>
<proteinExistence type="predicted"/>
<dbReference type="AlphaFoldDB" id="A0A195E5E8"/>
<dbReference type="Proteomes" id="UP000078492">
    <property type="component" value="Unassembled WGS sequence"/>
</dbReference>
<sequence>MLLTEISEVFRWFAYVAYVNRRHRSSSIVALTSGPWIERPTFPGLVTESPLTPGRYEVLDKQLARAHKDAFYTLEPRQYYVHHSRVYPRDVCTSSYASRIVQAVIKSRTSRFNDISELDSHLIPMHGNYIK</sequence>
<gene>
    <name evidence="1" type="ORF">ALC57_07417</name>
</gene>
<keyword evidence="2" id="KW-1185">Reference proteome</keyword>
<name>A0A195E5E8_9HYME</name>
<organism evidence="1 2">
    <name type="scientific">Trachymyrmex cornetzi</name>
    <dbReference type="NCBI Taxonomy" id="471704"/>
    <lineage>
        <taxon>Eukaryota</taxon>
        <taxon>Metazoa</taxon>
        <taxon>Ecdysozoa</taxon>
        <taxon>Arthropoda</taxon>
        <taxon>Hexapoda</taxon>
        <taxon>Insecta</taxon>
        <taxon>Pterygota</taxon>
        <taxon>Neoptera</taxon>
        <taxon>Endopterygota</taxon>
        <taxon>Hymenoptera</taxon>
        <taxon>Apocrita</taxon>
        <taxon>Aculeata</taxon>
        <taxon>Formicoidea</taxon>
        <taxon>Formicidae</taxon>
        <taxon>Myrmicinae</taxon>
        <taxon>Trachymyrmex</taxon>
    </lineage>
</organism>